<keyword evidence="3" id="KW-1185">Reference proteome</keyword>
<dbReference type="InterPro" id="IPR058548">
    <property type="entry name" value="MlaB-like_STAS"/>
</dbReference>
<dbReference type="InterPro" id="IPR036513">
    <property type="entry name" value="STAS_dom_sf"/>
</dbReference>
<evidence type="ECO:0000313" key="3">
    <source>
        <dbReference type="Proteomes" id="UP000615026"/>
    </source>
</evidence>
<organism evidence="2 3">
    <name type="scientific">Leptolyngbya cf. ectocarpi LEGE 11479</name>
    <dbReference type="NCBI Taxonomy" id="1828722"/>
    <lineage>
        <taxon>Bacteria</taxon>
        <taxon>Bacillati</taxon>
        <taxon>Cyanobacteriota</taxon>
        <taxon>Cyanophyceae</taxon>
        <taxon>Leptolyngbyales</taxon>
        <taxon>Leptolyngbyaceae</taxon>
        <taxon>Leptolyngbya group</taxon>
        <taxon>Leptolyngbya</taxon>
    </lineage>
</organism>
<dbReference type="CDD" id="cd07043">
    <property type="entry name" value="STAS_anti-anti-sigma_factors"/>
    <property type="match status" value="1"/>
</dbReference>
<name>A0A928WZJ0_LEPEC</name>
<evidence type="ECO:0000313" key="2">
    <source>
        <dbReference type="EMBL" id="MBE9066330.1"/>
    </source>
</evidence>
<dbReference type="Proteomes" id="UP000615026">
    <property type="component" value="Unassembled WGS sequence"/>
</dbReference>
<dbReference type="InterPro" id="IPR002645">
    <property type="entry name" value="STAS_dom"/>
</dbReference>
<dbReference type="Pfam" id="PF13466">
    <property type="entry name" value="STAS_2"/>
    <property type="match status" value="1"/>
</dbReference>
<accession>A0A928WZJ0</accession>
<dbReference type="SUPFAM" id="SSF52091">
    <property type="entry name" value="SpoIIaa-like"/>
    <property type="match status" value="1"/>
</dbReference>
<proteinExistence type="predicted"/>
<sequence>MGHPTKAIHRSTQESAPLEKVLKAPELAELPLRPDSSVSRRYSSVITIIVPSGMMDAESGAVLKEQLTSTMAAVTEPELIIDMSRVESLDNAGLVDLMQAINTARARTKSIYILRAPPSIQIVFELTQLDRVCMMIDSSLAASQLPQF</sequence>
<feature type="domain" description="STAS" evidence="1">
    <location>
        <begin position="46"/>
        <end position="148"/>
    </location>
</feature>
<dbReference type="AlphaFoldDB" id="A0A928WZJ0"/>
<dbReference type="PROSITE" id="PS50801">
    <property type="entry name" value="STAS"/>
    <property type="match status" value="1"/>
</dbReference>
<reference evidence="2" key="1">
    <citation type="submission" date="2020-10" db="EMBL/GenBank/DDBJ databases">
        <authorList>
            <person name="Castelo-Branco R."/>
            <person name="Eusebio N."/>
            <person name="Adriana R."/>
            <person name="Vieira A."/>
            <person name="Brugerolle De Fraissinette N."/>
            <person name="Rezende De Castro R."/>
            <person name="Schneider M.P."/>
            <person name="Vasconcelos V."/>
            <person name="Leao P.N."/>
        </authorList>
    </citation>
    <scope>NUCLEOTIDE SEQUENCE</scope>
    <source>
        <strain evidence="2">LEGE 11479</strain>
    </source>
</reference>
<dbReference type="EMBL" id="JADEXP010000037">
    <property type="protein sequence ID" value="MBE9066330.1"/>
    <property type="molecule type" value="Genomic_DNA"/>
</dbReference>
<dbReference type="Gene3D" id="3.30.750.24">
    <property type="entry name" value="STAS domain"/>
    <property type="match status" value="1"/>
</dbReference>
<dbReference type="RefSeq" id="WP_193992008.1">
    <property type="nucleotide sequence ID" value="NZ_JADEXP010000037.1"/>
</dbReference>
<evidence type="ECO:0000259" key="1">
    <source>
        <dbReference type="PROSITE" id="PS50801"/>
    </source>
</evidence>
<comment type="caution">
    <text evidence="2">The sequence shown here is derived from an EMBL/GenBank/DDBJ whole genome shotgun (WGS) entry which is preliminary data.</text>
</comment>
<protein>
    <submittedName>
        <fullName evidence="2">STAS domain-containing protein</fullName>
    </submittedName>
</protein>
<gene>
    <name evidence="2" type="ORF">IQ260_06660</name>
</gene>